<dbReference type="PROSITE" id="PS51257">
    <property type="entry name" value="PROKAR_LIPOPROTEIN"/>
    <property type="match status" value="1"/>
</dbReference>
<feature type="domain" description="SusD-like N-terminal" evidence="7">
    <location>
        <begin position="67"/>
        <end position="224"/>
    </location>
</feature>
<gene>
    <name evidence="8" type="ORF">DWY20_06480</name>
</gene>
<organism evidence="8 9">
    <name type="scientific">Phocaeicola coprocola</name>
    <dbReference type="NCBI Taxonomy" id="310298"/>
    <lineage>
        <taxon>Bacteria</taxon>
        <taxon>Pseudomonadati</taxon>
        <taxon>Bacteroidota</taxon>
        <taxon>Bacteroidia</taxon>
        <taxon>Bacteroidales</taxon>
        <taxon>Bacteroidaceae</taxon>
        <taxon>Phocaeicola</taxon>
    </lineage>
</organism>
<feature type="domain" description="RagB/SusD" evidence="6">
    <location>
        <begin position="308"/>
        <end position="442"/>
    </location>
</feature>
<reference evidence="8 9" key="1">
    <citation type="submission" date="2018-08" db="EMBL/GenBank/DDBJ databases">
        <title>A genome reference for cultivated species of the human gut microbiota.</title>
        <authorList>
            <person name="Zou Y."/>
            <person name="Xue W."/>
            <person name="Luo G."/>
        </authorList>
    </citation>
    <scope>NUCLEOTIDE SEQUENCE [LARGE SCALE GENOMIC DNA]</scope>
    <source>
        <strain evidence="8 9">AF24-2</strain>
    </source>
</reference>
<dbReference type="SUPFAM" id="SSF48452">
    <property type="entry name" value="TPR-like"/>
    <property type="match status" value="1"/>
</dbReference>
<evidence type="ECO:0000256" key="4">
    <source>
        <dbReference type="ARBA" id="ARBA00023136"/>
    </source>
</evidence>
<dbReference type="Pfam" id="PF14322">
    <property type="entry name" value="SusD-like_3"/>
    <property type="match status" value="1"/>
</dbReference>
<dbReference type="GO" id="GO:0009279">
    <property type="term" value="C:cell outer membrane"/>
    <property type="evidence" value="ECO:0007669"/>
    <property type="project" value="UniProtKB-SubCell"/>
</dbReference>
<evidence type="ECO:0000259" key="6">
    <source>
        <dbReference type="Pfam" id="PF07980"/>
    </source>
</evidence>
<evidence type="ECO:0000259" key="7">
    <source>
        <dbReference type="Pfam" id="PF14322"/>
    </source>
</evidence>
<protein>
    <submittedName>
        <fullName evidence="8">RagB/SusD family nutrient uptake outer membrane protein</fullName>
    </submittedName>
</protein>
<accession>A0A412GRT0</accession>
<name>A0A412GRT0_9BACT</name>
<evidence type="ECO:0000256" key="3">
    <source>
        <dbReference type="ARBA" id="ARBA00022729"/>
    </source>
</evidence>
<dbReference type="InterPro" id="IPR011990">
    <property type="entry name" value="TPR-like_helical_dom_sf"/>
</dbReference>
<dbReference type="RefSeq" id="WP_118483985.1">
    <property type="nucleotide sequence ID" value="NZ_CATZZN010000010.1"/>
</dbReference>
<dbReference type="EMBL" id="QRUU01000021">
    <property type="protein sequence ID" value="RGR97518.1"/>
    <property type="molecule type" value="Genomic_DNA"/>
</dbReference>
<comment type="similarity">
    <text evidence="2">Belongs to the SusD family.</text>
</comment>
<evidence type="ECO:0000256" key="1">
    <source>
        <dbReference type="ARBA" id="ARBA00004442"/>
    </source>
</evidence>
<comment type="caution">
    <text evidence="8">The sequence shown here is derived from an EMBL/GenBank/DDBJ whole genome shotgun (WGS) entry which is preliminary data.</text>
</comment>
<comment type="subcellular location">
    <subcellularLocation>
        <location evidence="1">Cell outer membrane</location>
    </subcellularLocation>
</comment>
<keyword evidence="4" id="KW-0472">Membrane</keyword>
<evidence type="ECO:0000256" key="2">
    <source>
        <dbReference type="ARBA" id="ARBA00006275"/>
    </source>
</evidence>
<keyword evidence="9" id="KW-1185">Reference proteome</keyword>
<dbReference type="Gene3D" id="1.25.40.390">
    <property type="match status" value="1"/>
</dbReference>
<evidence type="ECO:0000256" key="5">
    <source>
        <dbReference type="ARBA" id="ARBA00023237"/>
    </source>
</evidence>
<dbReference type="Proteomes" id="UP000285864">
    <property type="component" value="Unassembled WGS sequence"/>
</dbReference>
<dbReference type="InterPro" id="IPR012944">
    <property type="entry name" value="SusD_RagB_dom"/>
</dbReference>
<dbReference type="InterPro" id="IPR033985">
    <property type="entry name" value="SusD-like_N"/>
</dbReference>
<evidence type="ECO:0000313" key="9">
    <source>
        <dbReference type="Proteomes" id="UP000285864"/>
    </source>
</evidence>
<dbReference type="Pfam" id="PF07980">
    <property type="entry name" value="SusD_RagB"/>
    <property type="match status" value="1"/>
</dbReference>
<sequence length="444" mass="50658">MKKQYICLFFACLTFLLTGCDKYLDIQPTGSVIPHTLAEYRALWLNACTTVPADRGLAGMGADEMFVSNKNDQDKYGAIERWEGTTTSTTTVSFDWANYYEVLFFANFIIEHHDEINEGSQNEIAQLTGEAYLMRAYMHFILVNLHGQPYTKPGAPATKSIPLKLDTDLEKQLFRNTVSEVYTSILDDLKSAEALLNVEKWDDIALSYRFTKVCVPAIRSRVYLYMGDWQNAYAQAEEALKTKNVLEDFKADGFKLPNQYQSVEAINALEYTINNNYQNAVSVLPSFLVMYQEGDLRKDAYFAQADKDGNRKSKKGGSSEFRCTIRTGELYLNSAEAAAQSDNLSEARKRLLQLMEKRYTAEAYAKKKASVEGLGKEELIKEILNERARELAFEGHRWFDLRRTTRPRIEKTLNGQQYVLEQDDSRYTLQIPKEAIATNPNLSN</sequence>
<proteinExistence type="inferred from homology"/>
<keyword evidence="3" id="KW-0732">Signal</keyword>
<keyword evidence="5" id="KW-0998">Cell outer membrane</keyword>
<evidence type="ECO:0000313" key="8">
    <source>
        <dbReference type="EMBL" id="RGR97518.1"/>
    </source>
</evidence>
<dbReference type="AlphaFoldDB" id="A0A412GRT0"/>